<sequence length="440" mass="49448">MKLNKSMYKIKHFLLLLNILLLTSLTAVPAAEPVTQPVLKGVEQAHAELWHRFVDSYGIIHDFEGDLPTPEDCRLGKPNAIGWRSPIEDGPMFTGLYLPALCERARRTGNPLDKEQARRLARGLMKCASVSDVPGMIVRGVGTDGVCHYPLGSDDQTHPWFYGLHVYVMSDLPTADERREIVAKMKSVANVLESTGWRCPGDGAFKGQFRGGYTGHLFRDAVRYLYLLRAMYDVTGDQIWLDRYQAAQAVVPEHAKKSRAEICAEGYARDRDAIRHIDTHQLWIYVGSQASLAQLVAMETDEKLRALYQTGLKLNATQALESLKAYSKFDNQDTKVFGNADWRAVYNTWFPQKTQSDAERLARTGNKTLRGERKSYEQAWMQNPLAAAAIVALADDGSHRNNIEAAINHYDYSKLNMATFFFAECAAHALPEPKQIIPVK</sequence>
<protein>
    <submittedName>
        <fullName evidence="2">Uncharacterized protein</fullName>
    </submittedName>
</protein>
<dbReference type="GeneID" id="98645614"/>
<dbReference type="RefSeq" id="WP_149302454.1">
    <property type="nucleotide sequence ID" value="NZ_CP042910.1"/>
</dbReference>
<feature type="chain" id="PRO_5045343820" evidence="1">
    <location>
        <begin position="31"/>
        <end position="440"/>
    </location>
</feature>
<keyword evidence="3" id="KW-1185">Reference proteome</keyword>
<dbReference type="EMBL" id="CP042910">
    <property type="protein sequence ID" value="QEG15119.1"/>
    <property type="molecule type" value="Genomic_DNA"/>
</dbReference>
<organism evidence="2 3">
    <name type="scientific">Gimesia maris</name>
    <dbReference type="NCBI Taxonomy" id="122"/>
    <lineage>
        <taxon>Bacteria</taxon>
        <taxon>Pseudomonadati</taxon>
        <taxon>Planctomycetota</taxon>
        <taxon>Planctomycetia</taxon>
        <taxon>Planctomycetales</taxon>
        <taxon>Planctomycetaceae</taxon>
        <taxon>Gimesia</taxon>
    </lineage>
</organism>
<accession>A0ABX5YHG9</accession>
<dbReference type="Proteomes" id="UP000322887">
    <property type="component" value="Chromosome"/>
</dbReference>
<name>A0ABX5YHG9_9PLAN</name>
<feature type="signal peptide" evidence="1">
    <location>
        <begin position="1"/>
        <end position="30"/>
    </location>
</feature>
<keyword evidence="1" id="KW-0732">Signal</keyword>
<evidence type="ECO:0000256" key="1">
    <source>
        <dbReference type="SAM" id="SignalP"/>
    </source>
</evidence>
<proteinExistence type="predicted"/>
<evidence type="ECO:0000313" key="2">
    <source>
        <dbReference type="EMBL" id="QEG15119.1"/>
    </source>
</evidence>
<reference evidence="2 3" key="1">
    <citation type="submission" date="2019-08" db="EMBL/GenBank/DDBJ databases">
        <title>Deep-cultivation of Planctomycetes and their phenomic and genomic characterization uncovers novel biology.</title>
        <authorList>
            <person name="Wiegand S."/>
            <person name="Jogler M."/>
            <person name="Boedeker C."/>
            <person name="Pinto D."/>
            <person name="Vollmers J."/>
            <person name="Rivas-Marin E."/>
            <person name="Kohn T."/>
            <person name="Peeters S.H."/>
            <person name="Heuer A."/>
            <person name="Rast P."/>
            <person name="Oberbeckmann S."/>
            <person name="Bunk B."/>
            <person name="Jeske O."/>
            <person name="Meyerdierks A."/>
            <person name="Storesund J.E."/>
            <person name="Kallscheuer N."/>
            <person name="Luecker S."/>
            <person name="Lage O.M."/>
            <person name="Pohl T."/>
            <person name="Merkel B.J."/>
            <person name="Hornburger P."/>
            <person name="Mueller R.-W."/>
            <person name="Bruemmer F."/>
            <person name="Labrenz M."/>
            <person name="Spormann A.M."/>
            <person name="Op den Camp H."/>
            <person name="Overmann J."/>
            <person name="Amann R."/>
            <person name="Jetten M.S.M."/>
            <person name="Mascher T."/>
            <person name="Medema M.H."/>
            <person name="Devos D.P."/>
            <person name="Kaster A.-K."/>
            <person name="Ovreas L."/>
            <person name="Rohde M."/>
            <person name="Galperin M.Y."/>
            <person name="Jogler C."/>
        </authorList>
    </citation>
    <scope>NUCLEOTIDE SEQUENCE [LARGE SCALE GENOMIC DNA]</scope>
    <source>
        <strain evidence="2 3">DSM 8797</strain>
    </source>
</reference>
<evidence type="ECO:0000313" key="3">
    <source>
        <dbReference type="Proteomes" id="UP000322887"/>
    </source>
</evidence>
<gene>
    <name evidence="2" type="ORF">GmarT_09570</name>
</gene>